<dbReference type="InterPro" id="IPR050738">
    <property type="entry name" value="Sulfatase"/>
</dbReference>
<dbReference type="PROSITE" id="PS00149">
    <property type="entry name" value="SULFATASE_2"/>
    <property type="match status" value="1"/>
</dbReference>
<dbReference type="EMBL" id="PUHY01000012">
    <property type="protein sequence ID" value="PQO32400.1"/>
    <property type="molecule type" value="Genomic_DNA"/>
</dbReference>
<keyword evidence="3" id="KW-0378">Hydrolase</keyword>
<dbReference type="InterPro" id="IPR000917">
    <property type="entry name" value="Sulfatase_N"/>
</dbReference>
<evidence type="ECO:0000313" key="8">
    <source>
        <dbReference type="Proteomes" id="UP000238322"/>
    </source>
</evidence>
<evidence type="ECO:0000256" key="5">
    <source>
        <dbReference type="SAM" id="SignalP"/>
    </source>
</evidence>
<gene>
    <name evidence="7" type="ORF">C5Y83_19445</name>
</gene>
<keyword evidence="2" id="KW-0479">Metal-binding</keyword>
<dbReference type="GO" id="GO:0004065">
    <property type="term" value="F:arylsulfatase activity"/>
    <property type="evidence" value="ECO:0007669"/>
    <property type="project" value="TreeGrafter"/>
</dbReference>
<evidence type="ECO:0000256" key="3">
    <source>
        <dbReference type="ARBA" id="ARBA00022801"/>
    </source>
</evidence>
<dbReference type="Pfam" id="PF00884">
    <property type="entry name" value="Sulfatase"/>
    <property type="match status" value="1"/>
</dbReference>
<dbReference type="AlphaFoldDB" id="A0A2S8FK36"/>
<evidence type="ECO:0000256" key="2">
    <source>
        <dbReference type="ARBA" id="ARBA00022723"/>
    </source>
</evidence>
<evidence type="ECO:0000256" key="1">
    <source>
        <dbReference type="ARBA" id="ARBA00008779"/>
    </source>
</evidence>
<feature type="domain" description="Sulfatase N-terminal" evidence="6">
    <location>
        <begin position="27"/>
        <end position="343"/>
    </location>
</feature>
<dbReference type="Gene3D" id="3.30.1120.10">
    <property type="match status" value="1"/>
</dbReference>
<dbReference type="Gene3D" id="3.40.720.10">
    <property type="entry name" value="Alkaline Phosphatase, subunit A"/>
    <property type="match status" value="1"/>
</dbReference>
<dbReference type="OrthoDB" id="9762324at2"/>
<evidence type="ECO:0000256" key="4">
    <source>
        <dbReference type="ARBA" id="ARBA00022837"/>
    </source>
</evidence>
<protein>
    <submittedName>
        <fullName evidence="7">Sulfatase</fullName>
    </submittedName>
</protein>
<accession>A0A2S8FK36</accession>
<keyword evidence="4" id="KW-0106">Calcium</keyword>
<evidence type="ECO:0000259" key="6">
    <source>
        <dbReference type="Pfam" id="PF00884"/>
    </source>
</evidence>
<sequence>MPMRLVAWSVLFSCILSANALAADKKPNVIFILADDQGSVDAGCYGSEDLHTPHMDSLAVNGVRFTQFYSAAPVCSPSRAGALTGRWPVRAGVPSNCSSEKGGGGAMPNSEITMAEMFKAAGYTTAHIGKWHIGYTEETMPLAQGFDYSIGHMGGCIDNYSHFFYWNGPNRHDLWRNGKEVYESGNYFPQLMADEACSFIEENQDEPFFIYYAMNTPHYPYQGEAKWLEHFKNVKYPRNLYAAFIASQDERVGQLLATLDKLELRNDTIVIYQSDNGYSTEVRAHNGGGNSGPYRGAKFSMFEGGIRLPGIISWPGHLPEGEVRDQMAHACDWLPTLAELTGVKLPETHLDGRSQVAVIKDGDTRSPHSEHPLHWQVGKGNGAAWAVRDGDWKLIANTRDTEETGKNQNYKLFLANIAKDPGETTNLADQHPEVVARLSKLHEQEFPN</sequence>
<name>A0A2S8FK36_9BACT</name>
<comment type="similarity">
    <text evidence="1">Belongs to the sulfatase family.</text>
</comment>
<keyword evidence="5" id="KW-0732">Signal</keyword>
<comment type="caution">
    <text evidence="7">The sequence shown here is derived from an EMBL/GenBank/DDBJ whole genome shotgun (WGS) entry which is preliminary data.</text>
</comment>
<dbReference type="InterPro" id="IPR017850">
    <property type="entry name" value="Alkaline_phosphatase_core_sf"/>
</dbReference>
<feature type="signal peptide" evidence="5">
    <location>
        <begin position="1"/>
        <end position="22"/>
    </location>
</feature>
<organism evidence="7 8">
    <name type="scientific">Blastopirellula marina</name>
    <dbReference type="NCBI Taxonomy" id="124"/>
    <lineage>
        <taxon>Bacteria</taxon>
        <taxon>Pseudomonadati</taxon>
        <taxon>Planctomycetota</taxon>
        <taxon>Planctomycetia</taxon>
        <taxon>Pirellulales</taxon>
        <taxon>Pirellulaceae</taxon>
        <taxon>Blastopirellula</taxon>
    </lineage>
</organism>
<reference evidence="7 8" key="1">
    <citation type="submission" date="2018-02" db="EMBL/GenBank/DDBJ databases">
        <title>Comparative genomes isolates from brazilian mangrove.</title>
        <authorList>
            <person name="Araujo J.E."/>
            <person name="Taketani R.G."/>
            <person name="Silva M.C.P."/>
            <person name="Loureco M.V."/>
            <person name="Andreote F.D."/>
        </authorList>
    </citation>
    <scope>NUCLEOTIDE SEQUENCE [LARGE SCALE GENOMIC DNA]</scope>
    <source>
        <strain evidence="7 8">Hex-1 MGV</strain>
    </source>
</reference>
<feature type="chain" id="PRO_5015760037" evidence="5">
    <location>
        <begin position="23"/>
        <end position="448"/>
    </location>
</feature>
<dbReference type="GO" id="GO:0046872">
    <property type="term" value="F:metal ion binding"/>
    <property type="evidence" value="ECO:0007669"/>
    <property type="project" value="UniProtKB-KW"/>
</dbReference>
<dbReference type="InterPro" id="IPR024607">
    <property type="entry name" value="Sulfatase_CS"/>
</dbReference>
<dbReference type="Proteomes" id="UP000238322">
    <property type="component" value="Unassembled WGS sequence"/>
</dbReference>
<evidence type="ECO:0000313" key="7">
    <source>
        <dbReference type="EMBL" id="PQO32400.1"/>
    </source>
</evidence>
<dbReference type="PANTHER" id="PTHR42693:SF53">
    <property type="entry name" value="ENDO-4-O-SULFATASE"/>
    <property type="match status" value="1"/>
</dbReference>
<dbReference type="PANTHER" id="PTHR42693">
    <property type="entry name" value="ARYLSULFATASE FAMILY MEMBER"/>
    <property type="match status" value="1"/>
</dbReference>
<dbReference type="SUPFAM" id="SSF53649">
    <property type="entry name" value="Alkaline phosphatase-like"/>
    <property type="match status" value="1"/>
</dbReference>
<proteinExistence type="inferred from homology"/>